<keyword evidence="6" id="KW-0805">Transcription regulation</keyword>
<dbReference type="PROSITE" id="PS50944">
    <property type="entry name" value="HTH_DTXR"/>
    <property type="match status" value="1"/>
</dbReference>
<keyword evidence="5" id="KW-0408">Iron</keyword>
<evidence type="ECO:0000256" key="7">
    <source>
        <dbReference type="ARBA" id="ARBA00023125"/>
    </source>
</evidence>
<dbReference type="InterPro" id="IPR036390">
    <property type="entry name" value="WH_DNA-bd_sf"/>
</dbReference>
<reference evidence="10" key="1">
    <citation type="submission" date="2021-03" db="EMBL/GenBank/DDBJ databases">
        <title>Leucobacter chromiisoli sp. nov., isolated from chromium-containing soil of chemical plant.</title>
        <authorList>
            <person name="Xu Z."/>
        </authorList>
    </citation>
    <scope>NUCLEOTIDE SEQUENCE</scope>
    <source>
        <strain evidence="10">S27</strain>
    </source>
</reference>
<dbReference type="PANTHER" id="PTHR33238">
    <property type="entry name" value="IRON (METAL) DEPENDENT REPRESSOR, DTXR FAMILY"/>
    <property type="match status" value="1"/>
</dbReference>
<accession>A0A939MH74</accession>
<dbReference type="PANTHER" id="PTHR33238:SF10">
    <property type="entry name" value="IRON-DEPENDENT REPRESSOR IDER"/>
    <property type="match status" value="1"/>
</dbReference>
<evidence type="ECO:0000256" key="3">
    <source>
        <dbReference type="ARBA" id="ARBA00011738"/>
    </source>
</evidence>
<dbReference type="Gene3D" id="1.10.10.10">
    <property type="entry name" value="Winged helix-like DNA-binding domain superfamily/Winged helix DNA-binding domain"/>
    <property type="match status" value="1"/>
</dbReference>
<comment type="subunit">
    <text evidence="3">Homodimer.</text>
</comment>
<dbReference type="Pfam" id="PF04023">
    <property type="entry name" value="FeoA"/>
    <property type="match status" value="1"/>
</dbReference>
<dbReference type="InterPro" id="IPR001367">
    <property type="entry name" value="Fe_dep_repressor"/>
</dbReference>
<dbReference type="SUPFAM" id="SSF50037">
    <property type="entry name" value="C-terminal domain of transcriptional repressors"/>
    <property type="match status" value="1"/>
</dbReference>
<protein>
    <submittedName>
        <fullName evidence="10">Metal-dependent transcriptional regulator</fullName>
    </submittedName>
</protein>
<evidence type="ECO:0000256" key="8">
    <source>
        <dbReference type="ARBA" id="ARBA00023163"/>
    </source>
</evidence>
<dbReference type="GO" id="GO:0005737">
    <property type="term" value="C:cytoplasm"/>
    <property type="evidence" value="ECO:0007669"/>
    <property type="project" value="UniProtKB-SubCell"/>
</dbReference>
<evidence type="ECO:0000313" key="10">
    <source>
        <dbReference type="EMBL" id="MBO1900653.1"/>
    </source>
</evidence>
<dbReference type="EMBL" id="JAGDYM010000003">
    <property type="protein sequence ID" value="MBO1900653.1"/>
    <property type="molecule type" value="Genomic_DNA"/>
</dbReference>
<keyword evidence="8" id="KW-0804">Transcription</keyword>
<dbReference type="Gene3D" id="1.10.60.10">
    <property type="entry name" value="Iron dependent repressor, metal binding and dimerisation domain"/>
    <property type="match status" value="1"/>
</dbReference>
<keyword evidence="7" id="KW-0238">DNA-binding</keyword>
<dbReference type="InterPro" id="IPR007167">
    <property type="entry name" value="Fe-transptr_FeoA-like"/>
</dbReference>
<dbReference type="InterPro" id="IPR022687">
    <property type="entry name" value="HTH_DTXR"/>
</dbReference>
<comment type="caution">
    <text evidence="10">The sequence shown here is derived from an EMBL/GenBank/DDBJ whole genome shotgun (WGS) entry which is preliminary data.</text>
</comment>
<organism evidence="10 11">
    <name type="scientific">Leucobacter weissii</name>
    <dbReference type="NCBI Taxonomy" id="1983706"/>
    <lineage>
        <taxon>Bacteria</taxon>
        <taxon>Bacillati</taxon>
        <taxon>Actinomycetota</taxon>
        <taxon>Actinomycetes</taxon>
        <taxon>Micrococcales</taxon>
        <taxon>Microbacteriaceae</taxon>
        <taxon>Leucobacter</taxon>
    </lineage>
</organism>
<dbReference type="SMART" id="SM00899">
    <property type="entry name" value="FeoA"/>
    <property type="match status" value="1"/>
</dbReference>
<comment type="similarity">
    <text evidence="2">Belongs to the DtxR/MntR family.</text>
</comment>
<dbReference type="GO" id="GO:0003677">
    <property type="term" value="F:DNA binding"/>
    <property type="evidence" value="ECO:0007669"/>
    <property type="project" value="UniProtKB-KW"/>
</dbReference>
<keyword evidence="4" id="KW-0963">Cytoplasm</keyword>
<dbReference type="AlphaFoldDB" id="A0A939MH74"/>
<dbReference type="RefSeq" id="WP_208095290.1">
    <property type="nucleotide sequence ID" value="NZ_JAGDYM010000003.1"/>
</dbReference>
<dbReference type="Pfam" id="PF01325">
    <property type="entry name" value="Fe_dep_repress"/>
    <property type="match status" value="1"/>
</dbReference>
<comment type="subcellular location">
    <subcellularLocation>
        <location evidence="1">Cytoplasm</location>
    </subcellularLocation>
</comment>
<dbReference type="InterPro" id="IPR022689">
    <property type="entry name" value="Iron_dep_repressor"/>
</dbReference>
<dbReference type="SMART" id="SM00529">
    <property type="entry name" value="HTH_DTXR"/>
    <property type="match status" value="1"/>
</dbReference>
<evidence type="ECO:0000256" key="1">
    <source>
        <dbReference type="ARBA" id="ARBA00004496"/>
    </source>
</evidence>
<dbReference type="InterPro" id="IPR036421">
    <property type="entry name" value="Fe_dep_repressor_sf"/>
</dbReference>
<dbReference type="InterPro" id="IPR050536">
    <property type="entry name" value="DtxR_MntR_Metal-Reg"/>
</dbReference>
<dbReference type="SUPFAM" id="SSF46785">
    <property type="entry name" value="Winged helix' DNA-binding domain"/>
    <property type="match status" value="1"/>
</dbReference>
<dbReference type="Pfam" id="PF02742">
    <property type="entry name" value="Fe_dep_repr_C"/>
    <property type="match status" value="1"/>
</dbReference>
<proteinExistence type="inferred from homology"/>
<evidence type="ECO:0000313" key="11">
    <source>
        <dbReference type="Proteomes" id="UP000664382"/>
    </source>
</evidence>
<keyword evidence="11" id="KW-1185">Reference proteome</keyword>
<sequence>MADLIDTTEMYLRTILELEEEGIVPLRARISERLSHSGPTVSQTVGRMERDGLVVVTDDRHLELTEAGRTKAVQVMRKHRLAERLLADVIGLEWEYVHEEACRWEHVMSEQVERKLIDILGRPTESPYGNPIPGLEELGAGPTTAFQAGVVSVRNLLAESFEPVTARIRRLAEPVQVEPELLKQLDEAGIRPGARARFSELDDYIRVEVEREGEDPLTIDLSAETASHIFVNL</sequence>
<dbReference type="GO" id="GO:0046983">
    <property type="term" value="F:protein dimerization activity"/>
    <property type="evidence" value="ECO:0007669"/>
    <property type="project" value="InterPro"/>
</dbReference>
<gene>
    <name evidence="10" type="ORF">J4H92_01660</name>
</gene>
<evidence type="ECO:0000256" key="5">
    <source>
        <dbReference type="ARBA" id="ARBA00023004"/>
    </source>
</evidence>
<dbReference type="Proteomes" id="UP000664382">
    <property type="component" value="Unassembled WGS sequence"/>
</dbReference>
<dbReference type="InterPro" id="IPR038157">
    <property type="entry name" value="FeoA_core_dom"/>
</dbReference>
<dbReference type="Gene3D" id="2.30.30.90">
    <property type="match status" value="1"/>
</dbReference>
<evidence type="ECO:0000256" key="4">
    <source>
        <dbReference type="ARBA" id="ARBA00022490"/>
    </source>
</evidence>
<feature type="domain" description="HTH dtxR-type" evidence="9">
    <location>
        <begin position="1"/>
        <end position="65"/>
    </location>
</feature>
<dbReference type="FunFam" id="1.10.60.10:FF:000001">
    <property type="entry name" value="Iron dependent repressor"/>
    <property type="match status" value="1"/>
</dbReference>
<dbReference type="GO" id="GO:0045892">
    <property type="term" value="P:negative regulation of DNA-templated transcription"/>
    <property type="evidence" value="ECO:0007669"/>
    <property type="project" value="TreeGrafter"/>
</dbReference>
<evidence type="ECO:0000256" key="2">
    <source>
        <dbReference type="ARBA" id="ARBA00007871"/>
    </source>
</evidence>
<dbReference type="GO" id="GO:0003700">
    <property type="term" value="F:DNA-binding transcription factor activity"/>
    <property type="evidence" value="ECO:0007669"/>
    <property type="project" value="InterPro"/>
</dbReference>
<dbReference type="InterPro" id="IPR036388">
    <property type="entry name" value="WH-like_DNA-bd_sf"/>
</dbReference>
<dbReference type="SUPFAM" id="SSF47979">
    <property type="entry name" value="Iron-dependent repressor protein, dimerization domain"/>
    <property type="match status" value="1"/>
</dbReference>
<evidence type="ECO:0000256" key="6">
    <source>
        <dbReference type="ARBA" id="ARBA00023015"/>
    </source>
</evidence>
<name>A0A939MH74_9MICO</name>
<evidence type="ECO:0000259" key="9">
    <source>
        <dbReference type="PROSITE" id="PS50944"/>
    </source>
</evidence>
<dbReference type="GO" id="GO:0046914">
    <property type="term" value="F:transition metal ion binding"/>
    <property type="evidence" value="ECO:0007669"/>
    <property type="project" value="InterPro"/>
</dbReference>
<dbReference type="InterPro" id="IPR008988">
    <property type="entry name" value="Transcriptional_repressor_C"/>
</dbReference>